<dbReference type="AlphaFoldDB" id="A0AAE3D2J7"/>
<gene>
    <name evidence="2" type="ORF">K1W69_21900</name>
</gene>
<comment type="caution">
    <text evidence="2">The sequence shown here is derived from an EMBL/GenBank/DDBJ whole genome shotgun (WGS) entry which is preliminary data.</text>
</comment>
<dbReference type="Proteomes" id="UP001196509">
    <property type="component" value="Unassembled WGS sequence"/>
</dbReference>
<dbReference type="InterPro" id="IPR007956">
    <property type="entry name" value="Malonyl_CoA_deC_C"/>
</dbReference>
<sequence>MKETSSRGGIDIYFFQRFVSWFMRGFFVLRRIDWEAPTNILEKIIEYEAVHAIDGWDDLRRRIEPEDRLCFGFFHPMAPDEPLIFVEIALCKGIPASVQDILAKERRILAESEADTAVFYSISNSQQGLGGISFGNLLIKQVIESLSRDLPNLNTYVTLSPLPGFRAWLERQVSAEQGSRISEILAAVEAAEGEEGAKPLEPVSNSLRYLAALYLVEEKRANGLPFDPVARFHLGNGALIHDILPMADISANGIRQSCGVMANYLYDLEQLEANHMAFEEKRAIACARTINRILKAGLPDRKTRKAANA</sequence>
<feature type="domain" description="Malonyl-CoA decarboxylase C-terminal" evidence="1">
    <location>
        <begin position="25"/>
        <end position="267"/>
    </location>
</feature>
<dbReference type="EMBL" id="JAICBX010000004">
    <property type="protein sequence ID" value="MBW8639864.1"/>
    <property type="molecule type" value="Genomic_DNA"/>
</dbReference>
<evidence type="ECO:0000313" key="2">
    <source>
        <dbReference type="EMBL" id="MBW8639864.1"/>
    </source>
</evidence>
<protein>
    <submittedName>
        <fullName evidence="2">Malonyl-CoA decarboxylase family protein</fullName>
    </submittedName>
</protein>
<keyword evidence="3" id="KW-1185">Reference proteome</keyword>
<organism evidence="2 3">
    <name type="scientific">Flavimaribacter sediminis</name>
    <dbReference type="NCBI Taxonomy" id="2865987"/>
    <lineage>
        <taxon>Bacteria</taxon>
        <taxon>Pseudomonadati</taxon>
        <taxon>Pseudomonadota</taxon>
        <taxon>Alphaproteobacteria</taxon>
        <taxon>Hyphomicrobiales</taxon>
        <taxon>Rhizobiaceae</taxon>
        <taxon>Flavimaribacter</taxon>
    </lineage>
</organism>
<dbReference type="GO" id="GO:0006633">
    <property type="term" value="P:fatty acid biosynthetic process"/>
    <property type="evidence" value="ECO:0007669"/>
    <property type="project" value="InterPro"/>
</dbReference>
<dbReference type="PANTHER" id="PTHR28641:SF1">
    <property type="entry name" value="MALONYL-COA DECARBOXYLASE, MITOCHONDRIAL"/>
    <property type="match status" value="1"/>
</dbReference>
<evidence type="ECO:0000313" key="3">
    <source>
        <dbReference type="Proteomes" id="UP001196509"/>
    </source>
</evidence>
<reference evidence="2" key="1">
    <citation type="submission" date="2021-08" db="EMBL/GenBank/DDBJ databases">
        <title>Hoeflea bacterium WL0058 sp. nov., isolated from the sediment.</title>
        <authorList>
            <person name="Wang L."/>
            <person name="Zhang D."/>
        </authorList>
    </citation>
    <scope>NUCLEOTIDE SEQUENCE</scope>
    <source>
        <strain evidence="2">WL0058</strain>
    </source>
</reference>
<dbReference type="PANTHER" id="PTHR28641">
    <property type="match status" value="1"/>
</dbReference>
<proteinExistence type="predicted"/>
<dbReference type="InterPro" id="IPR038917">
    <property type="entry name" value="Malonyl_CoA_deC"/>
</dbReference>
<name>A0AAE3D2J7_9HYPH</name>
<evidence type="ECO:0000259" key="1">
    <source>
        <dbReference type="Pfam" id="PF05292"/>
    </source>
</evidence>
<accession>A0AAE3D2J7</accession>
<dbReference type="GO" id="GO:0050080">
    <property type="term" value="F:malonyl-CoA decarboxylase activity"/>
    <property type="evidence" value="ECO:0007669"/>
    <property type="project" value="InterPro"/>
</dbReference>
<dbReference type="Pfam" id="PF05292">
    <property type="entry name" value="MCD"/>
    <property type="match status" value="1"/>
</dbReference>
<dbReference type="InterPro" id="IPR042303">
    <property type="entry name" value="Malonyl_CoA_deC_C_sf"/>
</dbReference>
<dbReference type="Gene3D" id="3.40.630.150">
    <property type="entry name" value="Malonyl-CoA decarboxylase, catalytic domain"/>
    <property type="match status" value="1"/>
</dbReference>